<keyword evidence="2" id="KW-0472">Membrane</keyword>
<evidence type="ECO:0000256" key="2">
    <source>
        <dbReference type="SAM" id="Phobius"/>
    </source>
</evidence>
<organism evidence="3 4">
    <name type="scientific">Puccinia sorghi</name>
    <dbReference type="NCBI Taxonomy" id="27349"/>
    <lineage>
        <taxon>Eukaryota</taxon>
        <taxon>Fungi</taxon>
        <taxon>Dikarya</taxon>
        <taxon>Basidiomycota</taxon>
        <taxon>Pucciniomycotina</taxon>
        <taxon>Pucciniomycetes</taxon>
        <taxon>Pucciniales</taxon>
        <taxon>Pucciniaceae</taxon>
        <taxon>Puccinia</taxon>
    </lineage>
</organism>
<protein>
    <submittedName>
        <fullName evidence="3">Uncharacterized protein</fullName>
    </submittedName>
</protein>
<name>A0A0L6U6C7_9BASI</name>
<dbReference type="Proteomes" id="UP000037035">
    <property type="component" value="Unassembled WGS sequence"/>
</dbReference>
<feature type="region of interest" description="Disordered" evidence="1">
    <location>
        <begin position="18"/>
        <end position="40"/>
    </location>
</feature>
<keyword evidence="2" id="KW-0812">Transmembrane</keyword>
<evidence type="ECO:0000313" key="4">
    <source>
        <dbReference type="Proteomes" id="UP000037035"/>
    </source>
</evidence>
<proteinExistence type="predicted"/>
<sequence>MISCGPVESPRQLVGLRCDDVTPSDSSPAPQMMPQGSWAGSSPDLPHALCWPAPFLAFHKDLHRMYGLGLCQNIGLSTLHAPFSSSFLSLISPHPNLYSSSCSPCSRLPYRPSTSTCSLLLSCSCPILCPLLLCFCPHAPFDLAKRLSSCALNSALDARTIWTNRKSSIMFQSVFEDVRQSWTLFCVRRNTVTHCSVRAITASTLLSRWQSLNLVCIALTCSVPAIMVSTLLSQRQSLITHYKKDPHNPKFPPSHLYHNRKSGAMFEVMDPQCQILKLYHKVWKFGGRSSRRYNVIITYSSSQKACSWELLGLFFFFGPQTVSTPQPVLQQIQEWQKILEATGALKQAQMLGCAMGDYSHAPKIPNKESAIVWLIFWGCITNVVCLIYSRLKISRFSSWKKRLFEVHPNVRKTEPVKIFSLRPETNLNHTDHLCHYYLRVIQISFQSLCLPYSSSSHWLVLEPSLLNCLSTLSSFPPFSLCLGKIHKNLHPEEASASQPFSIILSTKSLLFKFHYSPMLRLFILEKNSRTALFNKSTCVLLYSSTIYIKPFILLTLLLIGCSLELLRFTYPNRFSCSYFFPFCQILSITLQAQMSCGQPKLLRGDLVGLNFKVRQLNRSERERVYKNSRTYTIPNLMSKHASQAPFCCGIAQVLVWPDHWYTQPTHMSFSSCFLSLTLANQLTFQANILKSSVSHYISLFPDCIIWFQRLPHLCLLFFIFRNYIPLAKRFPKFSFGYFYYKRKHQKMHKKTGVFKCPGINRG</sequence>
<feature type="transmembrane region" description="Helical" evidence="2">
    <location>
        <begin position="370"/>
        <end position="391"/>
    </location>
</feature>
<dbReference type="EMBL" id="LAVV01015181">
    <property type="protein sequence ID" value="KNZ44084.1"/>
    <property type="molecule type" value="Genomic_DNA"/>
</dbReference>
<reference evidence="3 4" key="1">
    <citation type="submission" date="2015-08" db="EMBL/GenBank/DDBJ databases">
        <title>Next Generation Sequencing and Analysis of the Genome of Puccinia sorghi L Schw, the Causal Agent of Maize Common Rust.</title>
        <authorList>
            <person name="Rochi L."/>
            <person name="Burguener G."/>
            <person name="Darino M."/>
            <person name="Turjanski A."/>
            <person name="Kreff E."/>
            <person name="Dieguez M.J."/>
            <person name="Sacco F."/>
        </authorList>
    </citation>
    <scope>NUCLEOTIDE SEQUENCE [LARGE SCALE GENOMIC DNA]</scope>
    <source>
        <strain evidence="3 4">RO10H11247</strain>
    </source>
</reference>
<dbReference type="VEuPathDB" id="FungiDB:VP01_951g4"/>
<evidence type="ECO:0000256" key="1">
    <source>
        <dbReference type="SAM" id="MobiDB-lite"/>
    </source>
</evidence>
<keyword evidence="4" id="KW-1185">Reference proteome</keyword>
<dbReference type="AlphaFoldDB" id="A0A0L6U6C7"/>
<gene>
    <name evidence="3" type="ORF">VP01_951g4</name>
</gene>
<evidence type="ECO:0000313" key="3">
    <source>
        <dbReference type="EMBL" id="KNZ44084.1"/>
    </source>
</evidence>
<accession>A0A0L6U6C7</accession>
<keyword evidence="2" id="KW-1133">Transmembrane helix</keyword>
<comment type="caution">
    <text evidence="3">The sequence shown here is derived from an EMBL/GenBank/DDBJ whole genome shotgun (WGS) entry which is preliminary data.</text>
</comment>